<proteinExistence type="predicted"/>
<protein>
    <submittedName>
        <fullName evidence="2">Uncharacterized protein</fullName>
    </submittedName>
</protein>
<dbReference type="EMBL" id="JOJR01000110">
    <property type="protein sequence ID" value="RCN45123.1"/>
    <property type="molecule type" value="Genomic_DNA"/>
</dbReference>
<dbReference type="AlphaFoldDB" id="A0A368GL69"/>
<name>A0A368GL69_ANCCA</name>
<keyword evidence="3" id="KW-1185">Reference proteome</keyword>
<gene>
    <name evidence="2" type="ORF">ANCCAN_08877</name>
</gene>
<evidence type="ECO:0000256" key="1">
    <source>
        <dbReference type="SAM" id="Phobius"/>
    </source>
</evidence>
<accession>A0A368GL69</accession>
<comment type="caution">
    <text evidence="2">The sequence shown here is derived from an EMBL/GenBank/DDBJ whole genome shotgun (WGS) entry which is preliminary data.</text>
</comment>
<sequence>MAEVLRPAHSTKRKPRQEISAVLKWIIFLTNFFVFLSGVGVFALGVYLFIKDFGDVKLVDIILNPAILLGIIGDDLHIYA</sequence>
<keyword evidence="1" id="KW-1133">Transmembrane helix</keyword>
<reference evidence="2 3" key="1">
    <citation type="submission" date="2014-10" db="EMBL/GenBank/DDBJ databases">
        <title>Draft genome of the hookworm Ancylostoma caninum.</title>
        <authorList>
            <person name="Mitreva M."/>
        </authorList>
    </citation>
    <scope>NUCLEOTIDE SEQUENCE [LARGE SCALE GENOMIC DNA]</scope>
    <source>
        <strain evidence="2 3">Baltimore</strain>
    </source>
</reference>
<keyword evidence="1" id="KW-0812">Transmembrane</keyword>
<keyword evidence="1" id="KW-0472">Membrane</keyword>
<evidence type="ECO:0000313" key="2">
    <source>
        <dbReference type="EMBL" id="RCN45123.1"/>
    </source>
</evidence>
<organism evidence="2 3">
    <name type="scientific">Ancylostoma caninum</name>
    <name type="common">Dog hookworm</name>
    <dbReference type="NCBI Taxonomy" id="29170"/>
    <lineage>
        <taxon>Eukaryota</taxon>
        <taxon>Metazoa</taxon>
        <taxon>Ecdysozoa</taxon>
        <taxon>Nematoda</taxon>
        <taxon>Chromadorea</taxon>
        <taxon>Rhabditida</taxon>
        <taxon>Rhabditina</taxon>
        <taxon>Rhabditomorpha</taxon>
        <taxon>Strongyloidea</taxon>
        <taxon>Ancylostomatidae</taxon>
        <taxon>Ancylostomatinae</taxon>
        <taxon>Ancylostoma</taxon>
    </lineage>
</organism>
<evidence type="ECO:0000313" key="3">
    <source>
        <dbReference type="Proteomes" id="UP000252519"/>
    </source>
</evidence>
<dbReference type="Proteomes" id="UP000252519">
    <property type="component" value="Unassembled WGS sequence"/>
</dbReference>
<dbReference type="OrthoDB" id="2014092at2759"/>
<feature type="transmembrane region" description="Helical" evidence="1">
    <location>
        <begin position="21"/>
        <end position="50"/>
    </location>
</feature>
<dbReference type="STRING" id="29170.A0A368GL69"/>